<dbReference type="OrthoDB" id="566238at2759"/>
<reference evidence="4 5" key="1">
    <citation type="submission" date="2016-07" db="EMBL/GenBank/DDBJ databases">
        <title>Pervasive Adenine N6-methylation of Active Genes in Fungi.</title>
        <authorList>
            <consortium name="DOE Joint Genome Institute"/>
            <person name="Mondo S.J."/>
            <person name="Dannebaum R.O."/>
            <person name="Kuo R.C."/>
            <person name="Labutti K."/>
            <person name="Haridas S."/>
            <person name="Kuo A."/>
            <person name="Salamov A."/>
            <person name="Ahrendt S.R."/>
            <person name="Lipzen A."/>
            <person name="Sullivan W."/>
            <person name="Andreopoulos W.B."/>
            <person name="Clum A."/>
            <person name="Lindquist E."/>
            <person name="Daum C."/>
            <person name="Ramamoorthy G.K."/>
            <person name="Gryganskyi A."/>
            <person name="Culley D."/>
            <person name="Magnuson J.K."/>
            <person name="James T.Y."/>
            <person name="O'Malley M.A."/>
            <person name="Stajich J.E."/>
            <person name="Spatafora J.W."/>
            <person name="Visel A."/>
            <person name="Grigoriev I.V."/>
        </authorList>
    </citation>
    <scope>NUCLEOTIDE SEQUENCE [LARGE SCALE GENOMIC DNA]</scope>
    <source>
        <strain evidence="4 5">62-1032</strain>
    </source>
</reference>
<keyword evidence="5" id="KW-1185">Reference proteome</keyword>
<protein>
    <recommendedName>
        <fullName evidence="1">Sulfurtransferase</fullName>
    </recommendedName>
</protein>
<dbReference type="GO" id="GO:0004792">
    <property type="term" value="F:thiosulfate-cyanide sulfurtransferase activity"/>
    <property type="evidence" value="ECO:0007669"/>
    <property type="project" value="InterPro"/>
</dbReference>
<dbReference type="InParanoid" id="A0A1Y2FYI0"/>
<sequence length="148" mass="16496">MATNNTTSGTDSKGEWDTAKTVDYKEIKQLSEQPDEESLILDVREPNDFEAGHIPGAINLPASTFEQDLGRDEVDFVRRHGFPKPSTTQKVILYCRSGRRSNIALEICKGAGYERVRNYPGSWLEWTEKEKEKEAASGQAEEGSSAQA</sequence>
<dbReference type="InterPro" id="IPR001763">
    <property type="entry name" value="Rhodanese-like_dom"/>
</dbReference>
<feature type="domain" description="Rhodanese" evidence="3">
    <location>
        <begin position="34"/>
        <end position="135"/>
    </location>
</feature>
<feature type="region of interest" description="Disordered" evidence="2">
    <location>
        <begin position="129"/>
        <end position="148"/>
    </location>
</feature>
<dbReference type="PROSITE" id="PS00683">
    <property type="entry name" value="RHODANESE_2"/>
    <property type="match status" value="1"/>
</dbReference>
<gene>
    <name evidence="4" type="ORF">BCR35DRAFT_300917</name>
</gene>
<dbReference type="PROSITE" id="PS00380">
    <property type="entry name" value="RHODANESE_1"/>
    <property type="match status" value="1"/>
</dbReference>
<comment type="caution">
    <text evidence="4">The sequence shown here is derived from an EMBL/GenBank/DDBJ whole genome shotgun (WGS) entry which is preliminary data.</text>
</comment>
<evidence type="ECO:0000259" key="3">
    <source>
        <dbReference type="PROSITE" id="PS50206"/>
    </source>
</evidence>
<dbReference type="FunCoup" id="A0A1Y2FYI0">
    <property type="interactions" value="344"/>
</dbReference>
<name>A0A1Y2FYI0_9BASI</name>
<proteinExistence type="predicted"/>
<dbReference type="PROSITE" id="PS50206">
    <property type="entry name" value="RHODANESE_3"/>
    <property type="match status" value="1"/>
</dbReference>
<dbReference type="SUPFAM" id="SSF52821">
    <property type="entry name" value="Rhodanese/Cell cycle control phosphatase"/>
    <property type="match status" value="1"/>
</dbReference>
<dbReference type="SMART" id="SM00450">
    <property type="entry name" value="RHOD"/>
    <property type="match status" value="1"/>
</dbReference>
<dbReference type="Pfam" id="PF00581">
    <property type="entry name" value="Rhodanese"/>
    <property type="match status" value="1"/>
</dbReference>
<feature type="compositionally biased region" description="Low complexity" evidence="2">
    <location>
        <begin position="136"/>
        <end position="148"/>
    </location>
</feature>
<dbReference type="PANTHER" id="PTHR44086:SF10">
    <property type="entry name" value="THIOSULFATE SULFURTRANSFERASE_RHODANESE-LIKE DOMAIN-CONTAINING PROTEIN 3"/>
    <property type="match status" value="1"/>
</dbReference>
<dbReference type="Gene3D" id="3.40.250.10">
    <property type="entry name" value="Rhodanese-like domain"/>
    <property type="match status" value="1"/>
</dbReference>
<dbReference type="EMBL" id="MCGR01000007">
    <property type="protein sequence ID" value="ORY89109.1"/>
    <property type="molecule type" value="Genomic_DNA"/>
</dbReference>
<organism evidence="4 5">
    <name type="scientific">Leucosporidium creatinivorum</name>
    <dbReference type="NCBI Taxonomy" id="106004"/>
    <lineage>
        <taxon>Eukaryota</taxon>
        <taxon>Fungi</taxon>
        <taxon>Dikarya</taxon>
        <taxon>Basidiomycota</taxon>
        <taxon>Pucciniomycotina</taxon>
        <taxon>Microbotryomycetes</taxon>
        <taxon>Leucosporidiales</taxon>
        <taxon>Leucosporidium</taxon>
    </lineage>
</organism>
<dbReference type="Proteomes" id="UP000193467">
    <property type="component" value="Unassembled WGS sequence"/>
</dbReference>
<accession>A0A1Y2FYI0</accession>
<evidence type="ECO:0000313" key="4">
    <source>
        <dbReference type="EMBL" id="ORY89109.1"/>
    </source>
</evidence>
<dbReference type="PANTHER" id="PTHR44086">
    <property type="entry name" value="THIOSULFATE SULFURTRANSFERASE RDL2, MITOCHONDRIAL-RELATED"/>
    <property type="match status" value="1"/>
</dbReference>
<keyword evidence="1" id="KW-0808">Transferase</keyword>
<dbReference type="AlphaFoldDB" id="A0A1Y2FYI0"/>
<dbReference type="STRING" id="106004.A0A1Y2FYI0"/>
<evidence type="ECO:0000256" key="2">
    <source>
        <dbReference type="SAM" id="MobiDB-lite"/>
    </source>
</evidence>
<dbReference type="InterPro" id="IPR001307">
    <property type="entry name" value="Thiosulphate_STrfase_CS"/>
</dbReference>
<evidence type="ECO:0000313" key="5">
    <source>
        <dbReference type="Proteomes" id="UP000193467"/>
    </source>
</evidence>
<dbReference type="GO" id="GO:0005739">
    <property type="term" value="C:mitochondrion"/>
    <property type="evidence" value="ECO:0007669"/>
    <property type="project" value="TreeGrafter"/>
</dbReference>
<evidence type="ECO:0000256" key="1">
    <source>
        <dbReference type="RuleBase" id="RU000507"/>
    </source>
</evidence>
<dbReference type="InterPro" id="IPR036873">
    <property type="entry name" value="Rhodanese-like_dom_sf"/>
</dbReference>